<dbReference type="OrthoDB" id="2563870at2759"/>
<keyword evidence="2" id="KW-0813">Transport</keyword>
<dbReference type="GO" id="GO:0016887">
    <property type="term" value="F:ATP hydrolysis activity"/>
    <property type="evidence" value="ECO:0007669"/>
    <property type="project" value="InterPro"/>
</dbReference>
<dbReference type="FunFam" id="3.40.50.300:FF:000997">
    <property type="entry name" value="Multidrug resistance-associated protein 1"/>
    <property type="match status" value="1"/>
</dbReference>
<dbReference type="CDD" id="cd03244">
    <property type="entry name" value="ABCC_MRP_domain2"/>
    <property type="match status" value="1"/>
</dbReference>
<dbReference type="InterPro" id="IPR017871">
    <property type="entry name" value="ABC_transporter-like_CS"/>
</dbReference>
<evidence type="ECO:0000256" key="1">
    <source>
        <dbReference type="ARBA" id="ARBA00004141"/>
    </source>
</evidence>
<dbReference type="STRING" id="1296121.A0A1A5ZX09"/>
<dbReference type="PROSITE" id="PS50893">
    <property type="entry name" value="ABC_TRANSPORTER_2"/>
    <property type="match status" value="2"/>
</dbReference>
<proteinExistence type="predicted"/>
<evidence type="ECO:0008006" key="13">
    <source>
        <dbReference type="Google" id="ProtNLM"/>
    </source>
</evidence>
<dbReference type="GO" id="GO:0140359">
    <property type="term" value="F:ABC-type transporter activity"/>
    <property type="evidence" value="ECO:0007669"/>
    <property type="project" value="InterPro"/>
</dbReference>
<feature type="transmembrane region" description="Helical" evidence="9">
    <location>
        <begin position="914"/>
        <end position="936"/>
    </location>
</feature>
<organism evidence="12">
    <name type="scientific">Kwoniella dejecticola CBS 10117</name>
    <dbReference type="NCBI Taxonomy" id="1296121"/>
    <lineage>
        <taxon>Eukaryota</taxon>
        <taxon>Fungi</taxon>
        <taxon>Dikarya</taxon>
        <taxon>Basidiomycota</taxon>
        <taxon>Agaricomycotina</taxon>
        <taxon>Tremellomycetes</taxon>
        <taxon>Tremellales</taxon>
        <taxon>Cryptococcaceae</taxon>
        <taxon>Kwoniella</taxon>
    </lineage>
</organism>
<keyword evidence="5" id="KW-0067">ATP-binding</keyword>
<dbReference type="SUPFAM" id="SSF52540">
    <property type="entry name" value="P-loop containing nucleoside triphosphate hydrolases"/>
    <property type="match status" value="2"/>
</dbReference>
<evidence type="ECO:0000256" key="9">
    <source>
        <dbReference type="SAM" id="Phobius"/>
    </source>
</evidence>
<dbReference type="Gene3D" id="3.40.50.300">
    <property type="entry name" value="P-loop containing nucleotide triphosphate hydrolases"/>
    <property type="match status" value="2"/>
</dbReference>
<dbReference type="CDD" id="cd03250">
    <property type="entry name" value="ABCC_MRP_domain1"/>
    <property type="match status" value="1"/>
</dbReference>
<evidence type="ECO:0000256" key="8">
    <source>
        <dbReference type="SAM" id="MobiDB-lite"/>
    </source>
</evidence>
<dbReference type="InterPro" id="IPR011527">
    <property type="entry name" value="ABC1_TM_dom"/>
</dbReference>
<dbReference type="GO" id="GO:0005737">
    <property type="term" value="C:cytoplasm"/>
    <property type="evidence" value="ECO:0007669"/>
    <property type="project" value="UniProtKB-ARBA"/>
</dbReference>
<evidence type="ECO:0000256" key="6">
    <source>
        <dbReference type="ARBA" id="ARBA00022989"/>
    </source>
</evidence>
<feature type="transmembrane region" description="Helical" evidence="9">
    <location>
        <begin position="1025"/>
        <end position="1047"/>
    </location>
</feature>
<keyword evidence="6 9" id="KW-1133">Transmembrane helix</keyword>
<dbReference type="InterPro" id="IPR003593">
    <property type="entry name" value="AAA+_ATPase"/>
</dbReference>
<protein>
    <recommendedName>
        <fullName evidence="13">P-loop containing nucleoside triphosphate hydrolase protein</fullName>
    </recommendedName>
</protein>
<feature type="transmembrane region" description="Helical" evidence="9">
    <location>
        <begin position="119"/>
        <end position="138"/>
    </location>
</feature>
<dbReference type="InterPro" id="IPR036640">
    <property type="entry name" value="ABC1_TM_sf"/>
</dbReference>
<feature type="domain" description="ABC transmembrane type-1" evidence="11">
    <location>
        <begin position="805"/>
        <end position="1072"/>
    </location>
</feature>
<accession>A0A1A5ZX09</accession>
<evidence type="ECO:0000256" key="7">
    <source>
        <dbReference type="ARBA" id="ARBA00023136"/>
    </source>
</evidence>
<dbReference type="InterPro" id="IPR027417">
    <property type="entry name" value="P-loop_NTPase"/>
</dbReference>
<feature type="domain" description="ABC transporter" evidence="10">
    <location>
        <begin position="1119"/>
        <end position="1378"/>
    </location>
</feature>
<evidence type="ECO:0000259" key="10">
    <source>
        <dbReference type="PROSITE" id="PS50893"/>
    </source>
</evidence>
<dbReference type="GO" id="GO:0016020">
    <property type="term" value="C:membrane"/>
    <property type="evidence" value="ECO:0007669"/>
    <property type="project" value="UniProtKB-SubCell"/>
</dbReference>
<evidence type="ECO:0000256" key="4">
    <source>
        <dbReference type="ARBA" id="ARBA00022741"/>
    </source>
</evidence>
<feature type="transmembrane region" description="Helical" evidence="9">
    <location>
        <begin position="362"/>
        <end position="385"/>
    </location>
</feature>
<evidence type="ECO:0000313" key="12">
    <source>
        <dbReference type="EMBL" id="OBR82341.1"/>
    </source>
</evidence>
<keyword evidence="7 9" id="KW-0472">Membrane</keyword>
<reference evidence="12" key="1">
    <citation type="submission" date="2013-07" db="EMBL/GenBank/DDBJ databases">
        <title>The Genome Sequence of Cryptococcus dejecticola CBS10117.</title>
        <authorList>
            <consortium name="The Broad Institute Genome Sequencing Platform"/>
            <person name="Cuomo C."/>
            <person name="Litvintseva A."/>
            <person name="Chen Y."/>
            <person name="Heitman J."/>
            <person name="Sun S."/>
            <person name="Springer D."/>
            <person name="Dromer F."/>
            <person name="Young S.K."/>
            <person name="Zeng Q."/>
            <person name="Gargeya S."/>
            <person name="Fitzgerald M."/>
            <person name="Abouelleil A."/>
            <person name="Alvarado L."/>
            <person name="Berlin A.M."/>
            <person name="Chapman S.B."/>
            <person name="Dewar J."/>
            <person name="Goldberg J."/>
            <person name="Griggs A."/>
            <person name="Gujja S."/>
            <person name="Hansen M."/>
            <person name="Howarth C."/>
            <person name="Imamovic A."/>
            <person name="Larimer J."/>
            <person name="McCowan C."/>
            <person name="Murphy C."/>
            <person name="Pearson M."/>
            <person name="Priest M."/>
            <person name="Roberts A."/>
            <person name="Saif S."/>
            <person name="Shea T."/>
            <person name="Sykes S."/>
            <person name="Wortman J."/>
            <person name="Nusbaum C."/>
            <person name="Birren B."/>
        </authorList>
    </citation>
    <scope>NUCLEOTIDE SEQUENCE [LARGE SCALE GENOMIC DNA]</scope>
    <source>
        <strain evidence="12">CBS 10117</strain>
    </source>
</reference>
<feature type="region of interest" description="Disordered" evidence="8">
    <location>
        <begin position="737"/>
        <end position="772"/>
    </location>
</feature>
<dbReference type="Gene3D" id="1.20.1560.10">
    <property type="entry name" value="ABC transporter type 1, transmembrane domain"/>
    <property type="match status" value="2"/>
</dbReference>
<feature type="transmembrane region" description="Helical" evidence="9">
    <location>
        <begin position="800"/>
        <end position="822"/>
    </location>
</feature>
<feature type="domain" description="ABC transmembrane type-1" evidence="11">
    <location>
        <begin position="122"/>
        <end position="420"/>
    </location>
</feature>
<dbReference type="EMBL" id="KI894035">
    <property type="protein sequence ID" value="OBR82341.1"/>
    <property type="molecule type" value="Genomic_DNA"/>
</dbReference>
<dbReference type="PANTHER" id="PTHR24223">
    <property type="entry name" value="ATP-BINDING CASSETTE SUB-FAMILY C"/>
    <property type="match status" value="1"/>
</dbReference>
<gene>
    <name evidence="12" type="ORF">I303_07100</name>
</gene>
<dbReference type="SUPFAM" id="SSF90123">
    <property type="entry name" value="ABC transporter transmembrane region"/>
    <property type="match status" value="2"/>
</dbReference>
<dbReference type="CDD" id="cd18597">
    <property type="entry name" value="ABC_6TM_YOR1_D1_like"/>
    <property type="match status" value="1"/>
</dbReference>
<feature type="compositionally biased region" description="Basic and acidic residues" evidence="8">
    <location>
        <begin position="749"/>
        <end position="772"/>
    </location>
</feature>
<dbReference type="FunFam" id="3.40.50.300:FF:000604">
    <property type="entry name" value="ABC transporter B family member 28"/>
    <property type="match status" value="1"/>
</dbReference>
<dbReference type="SMART" id="SM00382">
    <property type="entry name" value="AAA"/>
    <property type="match status" value="2"/>
</dbReference>
<dbReference type="InterPro" id="IPR003439">
    <property type="entry name" value="ABC_transporter-like_ATP-bd"/>
</dbReference>
<feature type="transmembrane region" description="Helical" evidence="9">
    <location>
        <begin position="942"/>
        <end position="960"/>
    </location>
</feature>
<dbReference type="Pfam" id="PF00664">
    <property type="entry name" value="ABC_membrane"/>
    <property type="match status" value="2"/>
</dbReference>
<evidence type="ECO:0000256" key="3">
    <source>
        <dbReference type="ARBA" id="ARBA00022692"/>
    </source>
</evidence>
<evidence type="ECO:0000256" key="2">
    <source>
        <dbReference type="ARBA" id="ARBA00022448"/>
    </source>
</evidence>
<sequence>MSIPFWKPSVPPQAIFNNEPLPYKTASLWSKFLLNWAGPSIRVAWSRAIQANGKWLYMLGSASCRRHAAMLIGHSVHIRLLGDQLEAAYHAHHQLASTSSWESEPDTSFLEVIYRVVRVYWWLIVALKLLGLILRAIVPLLMQDLLTQISRAYILNKTLTEGDNIENIKHPKSFSYMISIGVSMWIMLSVASSILYYSNWRSKLTGKLFNSALTSLISRKAMRLSSQSRLTMTDGRITTMVSVDASFIEAAIDQSNEIICTPAQIIWTMVILYWQLGYSAFVGISVICLTIPLKVVMFKYISKLRKAQNEVVDSRVKLVSEVLSNMRAVKVYTYEDWFGSQIRDMRQAELKRFLANNLVKSILTAIMSFIPTLAAVATFIVYAWLGHELDPAVIFSSLQYFNNLKAPIAYSPEVVSTLSQANAGIARIEEFLKTEEIQSQALIDPDAQFAVDVRGDFAVAGRDALSSHHAAVAKTSFFTKLKDRVQILLPSFGKAQHPHKVLSCGDGEVTGSSSHAFAVKNIDLQIARGSLVCIVGRVGTGKTALISGILNEIKQLNGHVRLGGKVGYAPQSAWIRSASILDNITFSTDIKNVDMDRLEETIDACGLRPDIEALTSGILTQVGERGVTLSGGQSQRLALASVVYSENDIVFLDDPLSAVDPHVANHIIEDCIVAGPLCERTRIIVTHHEGLLSQADHIIVMGTNQDGNGSIVQDGKYEDLVQKEGSFKSLINPAQIKKAPDDDSLTSSSDDHNDEEMGSKHKPGKHSETSEKLIMPEDISEGLVAYGVYQKYLSAIGSRVLAISVLVFLLLTQIAMSLNTLFLGYWSDNRFHDMTQNTYMSIYAGLGIAIGIFTWGAIFSISLAGMKASYTMFNSAWEGVIRSPISWHDRTPVSSVPHQFQQKVGEGIDRLTPYLNLLLSSLLTIVGSIIFVIWVYPWASLIFVPIIWYDYISTVFYLKISREIKRLVSILRSDIFINLGEQLSGLSVIRAMKRTDHFQRKFEKSTDLHMVSAIFKKSYSLSDWLAHRISFMAQLSVLAVTICGIVFRKTIGPAELGVVLSYVILSTSILNRSVVYFVGAVVSMNTVERVQHYMDLPHEAPARLPTDPPTHLWPNRGEIVFKDVSMKYRPDLPLALRGIDFSVRPGEKVGVIGRTGSGKSSLIQALFRLVEISNQHVPYRDQDEDGFENEMRIGNGGSIWIDGLDISKLGLTTLRDGLSIIPQDAFLFSGTIRENIDPWNRFTDQELNETLRLISKYPKTSAGIREKLKLDYMVVGNGINLSAGERQLVALIRAMAKGSKILILDEATSSVDPQTDALIQEVIHDHLEGTTLISIAHRIQTVISHDKILVMDQGELVEIGSPKDLYEKPNSLFRKVCDRSNVIPDNGE</sequence>
<feature type="transmembrane region" description="Helical" evidence="9">
    <location>
        <begin position="271"/>
        <end position="293"/>
    </location>
</feature>
<evidence type="ECO:0000259" key="11">
    <source>
        <dbReference type="PROSITE" id="PS50929"/>
    </source>
</evidence>
<dbReference type="PROSITE" id="PS50929">
    <property type="entry name" value="ABC_TM1F"/>
    <property type="match status" value="2"/>
</dbReference>
<feature type="transmembrane region" description="Helical" evidence="9">
    <location>
        <begin position="174"/>
        <end position="197"/>
    </location>
</feature>
<name>A0A1A5ZX09_9TREE</name>
<keyword evidence="3 9" id="KW-0812">Transmembrane</keyword>
<dbReference type="Pfam" id="PF00005">
    <property type="entry name" value="ABC_tran"/>
    <property type="match status" value="2"/>
</dbReference>
<dbReference type="VEuPathDB" id="FungiDB:I303_07100"/>
<keyword evidence="4" id="KW-0547">Nucleotide-binding</keyword>
<feature type="domain" description="ABC transporter" evidence="10">
    <location>
        <begin position="502"/>
        <end position="733"/>
    </location>
</feature>
<dbReference type="PANTHER" id="PTHR24223:SF415">
    <property type="entry name" value="FI20190P1"/>
    <property type="match status" value="1"/>
</dbReference>
<evidence type="ECO:0000256" key="5">
    <source>
        <dbReference type="ARBA" id="ARBA00022840"/>
    </source>
</evidence>
<dbReference type="PROSITE" id="PS00211">
    <property type="entry name" value="ABC_TRANSPORTER_1"/>
    <property type="match status" value="2"/>
</dbReference>
<comment type="subcellular location">
    <subcellularLocation>
        <location evidence="1">Membrane</location>
        <topology evidence="1">Multi-pass membrane protein</topology>
    </subcellularLocation>
</comment>
<feature type="transmembrane region" description="Helical" evidence="9">
    <location>
        <begin position="842"/>
        <end position="864"/>
    </location>
</feature>
<dbReference type="InterPro" id="IPR050173">
    <property type="entry name" value="ABC_transporter_C-like"/>
</dbReference>
<dbReference type="GO" id="GO:0005524">
    <property type="term" value="F:ATP binding"/>
    <property type="evidence" value="ECO:0007669"/>
    <property type="project" value="UniProtKB-KW"/>
</dbReference>